<dbReference type="Gene3D" id="3.20.20.70">
    <property type="entry name" value="Aldolase class I"/>
    <property type="match status" value="1"/>
</dbReference>
<dbReference type="eggNOG" id="COG0159">
    <property type="taxonomic scope" value="Bacteria"/>
</dbReference>
<comment type="pathway">
    <text evidence="1 8">Amino-acid biosynthesis; L-tryptophan biosynthesis; L-tryptophan from chorismate: step 5/5.</text>
</comment>
<keyword evidence="3 8" id="KW-0028">Amino-acid biosynthesis</keyword>
<gene>
    <name evidence="8" type="primary">trpA</name>
    <name evidence="10" type="ORF">STRCR_2096</name>
</gene>
<evidence type="ECO:0000256" key="1">
    <source>
        <dbReference type="ARBA" id="ARBA00004733"/>
    </source>
</evidence>
<evidence type="ECO:0000256" key="8">
    <source>
        <dbReference type="HAMAP-Rule" id="MF_00131"/>
    </source>
</evidence>
<comment type="function">
    <text evidence="8">The alpha subunit is responsible for the aldol cleavage of indoleglycerol phosphate to indole and glyceraldehyde 3-phosphate.</text>
</comment>
<evidence type="ECO:0000256" key="9">
    <source>
        <dbReference type="RuleBase" id="RU003662"/>
    </source>
</evidence>
<dbReference type="STRING" id="873449.STRCR_2096"/>
<dbReference type="PANTHER" id="PTHR43406">
    <property type="entry name" value="TRYPTOPHAN SYNTHASE, ALPHA CHAIN"/>
    <property type="match status" value="1"/>
</dbReference>
<comment type="similarity">
    <text evidence="8 9">Belongs to the TrpA family.</text>
</comment>
<dbReference type="NCBIfam" id="TIGR00262">
    <property type="entry name" value="trpA"/>
    <property type="match status" value="1"/>
</dbReference>
<comment type="catalytic activity">
    <reaction evidence="7 8">
        <text>(1S,2R)-1-C-(indol-3-yl)glycerol 3-phosphate + L-serine = D-glyceraldehyde 3-phosphate + L-tryptophan + H2O</text>
        <dbReference type="Rhea" id="RHEA:10532"/>
        <dbReference type="ChEBI" id="CHEBI:15377"/>
        <dbReference type="ChEBI" id="CHEBI:33384"/>
        <dbReference type="ChEBI" id="CHEBI:57912"/>
        <dbReference type="ChEBI" id="CHEBI:58866"/>
        <dbReference type="ChEBI" id="CHEBI:59776"/>
        <dbReference type="EC" id="4.2.1.20"/>
    </reaction>
</comment>
<keyword evidence="4 8" id="KW-0822">Tryptophan biosynthesis</keyword>
<evidence type="ECO:0000256" key="6">
    <source>
        <dbReference type="ARBA" id="ARBA00023239"/>
    </source>
</evidence>
<dbReference type="RefSeq" id="WP_004229882.1">
    <property type="nucleotide sequence ID" value="NZ_AEUV02000002.1"/>
</dbReference>
<evidence type="ECO:0000313" key="11">
    <source>
        <dbReference type="Proteomes" id="UP000004322"/>
    </source>
</evidence>
<dbReference type="InterPro" id="IPR018204">
    <property type="entry name" value="Trp_synthase_alpha_AS"/>
</dbReference>
<evidence type="ECO:0000313" key="10">
    <source>
        <dbReference type="EMBL" id="EHI75454.1"/>
    </source>
</evidence>
<dbReference type="Pfam" id="PF00290">
    <property type="entry name" value="Trp_syntA"/>
    <property type="match status" value="1"/>
</dbReference>
<feature type="active site" description="Proton acceptor" evidence="8">
    <location>
        <position position="52"/>
    </location>
</feature>
<dbReference type="EMBL" id="AEUV02000002">
    <property type="protein sequence ID" value="EHI75454.1"/>
    <property type="molecule type" value="Genomic_DNA"/>
</dbReference>
<dbReference type="GO" id="GO:0004834">
    <property type="term" value="F:tryptophan synthase activity"/>
    <property type="evidence" value="ECO:0007669"/>
    <property type="project" value="UniProtKB-UniRule"/>
</dbReference>
<dbReference type="UniPathway" id="UPA00035">
    <property type="reaction ID" value="UER00044"/>
</dbReference>
<feature type="active site" description="Proton acceptor" evidence="8">
    <location>
        <position position="63"/>
    </location>
</feature>
<dbReference type="HAMAP" id="MF_00131">
    <property type="entry name" value="Trp_synth_alpha"/>
    <property type="match status" value="1"/>
</dbReference>
<evidence type="ECO:0000256" key="7">
    <source>
        <dbReference type="ARBA" id="ARBA00049047"/>
    </source>
</evidence>
<dbReference type="Proteomes" id="UP000004322">
    <property type="component" value="Unassembled WGS sequence"/>
</dbReference>
<dbReference type="SUPFAM" id="SSF51366">
    <property type="entry name" value="Ribulose-phoshate binding barrel"/>
    <property type="match status" value="1"/>
</dbReference>
<evidence type="ECO:0000256" key="5">
    <source>
        <dbReference type="ARBA" id="ARBA00023141"/>
    </source>
</evidence>
<dbReference type="GO" id="GO:0005829">
    <property type="term" value="C:cytosol"/>
    <property type="evidence" value="ECO:0007669"/>
    <property type="project" value="TreeGrafter"/>
</dbReference>
<comment type="subunit">
    <text evidence="2 8">Tetramer of two alpha and two beta chains.</text>
</comment>
<accession>G5JS16</accession>
<protein>
    <recommendedName>
        <fullName evidence="8">Tryptophan synthase alpha chain</fullName>
        <ecNumber evidence="8">4.2.1.20</ecNumber>
    </recommendedName>
</protein>
<dbReference type="PANTHER" id="PTHR43406:SF1">
    <property type="entry name" value="TRYPTOPHAN SYNTHASE ALPHA CHAIN, CHLOROPLASTIC"/>
    <property type="match status" value="1"/>
</dbReference>
<reference evidence="10" key="1">
    <citation type="submission" date="2011-07" db="EMBL/GenBank/DDBJ databases">
        <authorList>
            <person name="Stanhope M.J."/>
            <person name="Durkin A.S."/>
            <person name="Hostetler J."/>
            <person name="Kim M."/>
            <person name="Radune D."/>
            <person name="Singh I."/>
            <person name="Town C.D."/>
        </authorList>
    </citation>
    <scope>NUCLEOTIDE SEQUENCE [LARGE SCALE GENOMIC DNA]</scope>
    <source>
        <strain evidence="10">HS-6</strain>
    </source>
</reference>
<dbReference type="InterPro" id="IPR013785">
    <property type="entry name" value="Aldolase_TIM"/>
</dbReference>
<keyword evidence="11" id="KW-1185">Reference proteome</keyword>
<name>G5JS16_STRCG</name>
<dbReference type="PROSITE" id="PS00167">
    <property type="entry name" value="TRP_SYNTHASE_ALPHA"/>
    <property type="match status" value="1"/>
</dbReference>
<organism evidence="10 11">
    <name type="scientific">Streptococcus criceti HS-6</name>
    <dbReference type="NCBI Taxonomy" id="873449"/>
    <lineage>
        <taxon>Bacteria</taxon>
        <taxon>Bacillati</taxon>
        <taxon>Bacillota</taxon>
        <taxon>Bacilli</taxon>
        <taxon>Lactobacillales</taxon>
        <taxon>Streptococcaceae</taxon>
        <taxon>Streptococcus</taxon>
    </lineage>
</organism>
<dbReference type="InterPro" id="IPR002028">
    <property type="entry name" value="Trp_synthase_suA"/>
</dbReference>
<dbReference type="OrthoDB" id="9804578at2"/>
<sequence>MTKTLTNHLQAIKNARKGLILPYIMAGDHDKGLDGLFETLSLLEKAGASAIEVGVPFSDPVADGPVIEEAGLRSLAHGTTLDGIVAKLQEQSLQIPLVLMTYFNPVYQYGVEKLVADLAETSVKGLIIPDLPHEHANFVEPYLVDSDISLVPLVSLTTGLKRQKELIKDAQGFIYAVAINGVTGKSGSYRQDLDQHLKRLSAMADIPVLTGFGVSSQEDVARFNQVSDGVIVGSKIVRDLHAGQTKTVKDFIQAASQFEK</sequence>
<comment type="caution">
    <text evidence="10">The sequence shown here is derived from an EMBL/GenBank/DDBJ whole genome shotgun (WGS) entry which is preliminary data.</text>
</comment>
<evidence type="ECO:0000256" key="2">
    <source>
        <dbReference type="ARBA" id="ARBA00011270"/>
    </source>
</evidence>
<dbReference type="AlphaFoldDB" id="G5JS16"/>
<proteinExistence type="inferred from homology"/>
<evidence type="ECO:0000256" key="4">
    <source>
        <dbReference type="ARBA" id="ARBA00022822"/>
    </source>
</evidence>
<evidence type="ECO:0000256" key="3">
    <source>
        <dbReference type="ARBA" id="ARBA00022605"/>
    </source>
</evidence>
<keyword evidence="6 8" id="KW-0456">Lyase</keyword>
<dbReference type="CDD" id="cd04724">
    <property type="entry name" value="Tryptophan_synthase_alpha"/>
    <property type="match status" value="1"/>
</dbReference>
<dbReference type="EC" id="4.2.1.20" evidence="8"/>
<dbReference type="InterPro" id="IPR011060">
    <property type="entry name" value="RibuloseP-bd_barrel"/>
</dbReference>
<keyword evidence="5 8" id="KW-0057">Aromatic amino acid biosynthesis</keyword>